<dbReference type="Gene3D" id="3.90.550.10">
    <property type="entry name" value="Spore Coat Polysaccharide Biosynthesis Protein SpsA, Chain A"/>
    <property type="match status" value="1"/>
</dbReference>
<dbReference type="InterPro" id="IPR050834">
    <property type="entry name" value="Glycosyltransf_2"/>
</dbReference>
<evidence type="ECO:0000313" key="3">
    <source>
        <dbReference type="Proteomes" id="UP001208690"/>
    </source>
</evidence>
<dbReference type="EMBL" id="JALIEB010000020">
    <property type="protein sequence ID" value="MCV3273772.1"/>
    <property type="molecule type" value="Genomic_DNA"/>
</dbReference>
<dbReference type="PANTHER" id="PTHR43685:SF2">
    <property type="entry name" value="GLYCOSYLTRANSFERASE 2-LIKE DOMAIN-CONTAINING PROTEIN"/>
    <property type="match status" value="1"/>
</dbReference>
<reference evidence="2 3" key="1">
    <citation type="submission" date="2022-04" db="EMBL/GenBank/DDBJ databases">
        <title>Roseobacter sp. WL0113 is a bacterium isolated from neritic sediment.</title>
        <authorList>
            <person name="Wang L."/>
            <person name="He W."/>
            <person name="Zhang D.-F."/>
        </authorList>
    </citation>
    <scope>NUCLEOTIDE SEQUENCE [LARGE SCALE GENOMIC DNA]</scope>
    <source>
        <strain evidence="2 3">WL0113</strain>
    </source>
</reference>
<dbReference type="InterPro" id="IPR001173">
    <property type="entry name" value="Glyco_trans_2-like"/>
</dbReference>
<dbReference type="RefSeq" id="WP_263845980.1">
    <property type="nucleotide sequence ID" value="NZ_JALIEB010000020.1"/>
</dbReference>
<dbReference type="CDD" id="cd00761">
    <property type="entry name" value="Glyco_tranf_GTA_type"/>
    <property type="match status" value="1"/>
</dbReference>
<dbReference type="Proteomes" id="UP001208690">
    <property type="component" value="Unassembled WGS sequence"/>
</dbReference>
<dbReference type="SUPFAM" id="SSF53448">
    <property type="entry name" value="Nucleotide-diphospho-sugar transferases"/>
    <property type="match status" value="1"/>
</dbReference>
<sequence length="352" mass="40176">MSELTWGLAIATKDRIDVLQRCVELAVTQSWPPVEVVVADSSADWAQNAEIIKAILQRLAPDLRVVYLQGEAPSLTVQRNQAARHAEADILFMIDDDSLMYPTCAEEIMKVYAADTEGKIAGIQASESPHLPGIDVAGAQHRTLDVSAARKKSRVLSWVLSKIFMMNKTEVFIPYDGTFHEAPVPAELAQFQVVPVALFGGFRMTFRRQAVLDTPFDASLRYYCPGEDLDGSYRISRNGLLLTCWTAKLHHYVSASGRLNRRQVALLWSLNQAVLLRRHAPDQAWARRRYRRHMFHRIVIDIIKDIGMRRFDFPQTRGTLGARRYLADIWRMPPDRLDSWYPDEQRRIVKGM</sequence>
<gene>
    <name evidence="2" type="ORF">MUB52_20250</name>
</gene>
<dbReference type="GO" id="GO:0016757">
    <property type="term" value="F:glycosyltransferase activity"/>
    <property type="evidence" value="ECO:0007669"/>
    <property type="project" value="UniProtKB-KW"/>
</dbReference>
<name>A0ABT3BJM3_9RHOB</name>
<keyword evidence="3" id="KW-1185">Reference proteome</keyword>
<protein>
    <submittedName>
        <fullName evidence="2">Glycosyltransferase</fullName>
        <ecNumber evidence="2">2.4.-.-</ecNumber>
    </submittedName>
</protein>
<comment type="caution">
    <text evidence="2">The sequence shown here is derived from an EMBL/GenBank/DDBJ whole genome shotgun (WGS) entry which is preliminary data.</text>
</comment>
<evidence type="ECO:0000313" key="2">
    <source>
        <dbReference type="EMBL" id="MCV3273772.1"/>
    </source>
</evidence>
<dbReference type="InterPro" id="IPR029044">
    <property type="entry name" value="Nucleotide-diphossugar_trans"/>
</dbReference>
<keyword evidence="2" id="KW-0808">Transferase</keyword>
<feature type="domain" description="Glycosyltransferase 2-like" evidence="1">
    <location>
        <begin position="10"/>
        <end position="115"/>
    </location>
</feature>
<dbReference type="PANTHER" id="PTHR43685">
    <property type="entry name" value="GLYCOSYLTRANSFERASE"/>
    <property type="match status" value="1"/>
</dbReference>
<dbReference type="Pfam" id="PF00535">
    <property type="entry name" value="Glycos_transf_2"/>
    <property type="match status" value="1"/>
</dbReference>
<accession>A0ABT3BJM3</accession>
<organism evidence="2 3">
    <name type="scientific">Roseobacter sinensis</name>
    <dbReference type="NCBI Taxonomy" id="2931391"/>
    <lineage>
        <taxon>Bacteria</taxon>
        <taxon>Pseudomonadati</taxon>
        <taxon>Pseudomonadota</taxon>
        <taxon>Alphaproteobacteria</taxon>
        <taxon>Rhodobacterales</taxon>
        <taxon>Roseobacteraceae</taxon>
        <taxon>Roseobacter</taxon>
    </lineage>
</organism>
<keyword evidence="2" id="KW-0328">Glycosyltransferase</keyword>
<dbReference type="EC" id="2.4.-.-" evidence="2"/>
<proteinExistence type="predicted"/>
<evidence type="ECO:0000259" key="1">
    <source>
        <dbReference type="Pfam" id="PF00535"/>
    </source>
</evidence>